<evidence type="ECO:0000256" key="1">
    <source>
        <dbReference type="ARBA" id="ARBA00004141"/>
    </source>
</evidence>
<feature type="transmembrane region" description="Helical" evidence="7">
    <location>
        <begin position="186"/>
        <end position="206"/>
    </location>
</feature>
<evidence type="ECO:0000256" key="7">
    <source>
        <dbReference type="SAM" id="Phobius"/>
    </source>
</evidence>
<reference evidence="8 9" key="1">
    <citation type="journal article" date="2012" name="Genome Biol.">
        <title>The genome of the polar eukaryotic microalga coccomyxa subellipsoidea reveals traits of cold adaptation.</title>
        <authorList>
            <person name="Blanc G."/>
            <person name="Agarkova I."/>
            <person name="Grimwood J."/>
            <person name="Kuo A."/>
            <person name="Brueggeman A."/>
            <person name="Dunigan D."/>
            <person name="Gurnon J."/>
            <person name="Ladunga I."/>
            <person name="Lindquist E."/>
            <person name="Lucas S."/>
            <person name="Pangilinan J."/>
            <person name="Proschold T."/>
            <person name="Salamov A."/>
            <person name="Schmutz J."/>
            <person name="Weeks D."/>
            <person name="Yamada T."/>
            <person name="Claverie J.M."/>
            <person name="Grigoriev I."/>
            <person name="Van Etten J."/>
            <person name="Lomsadze A."/>
            <person name="Borodovsky M."/>
        </authorList>
    </citation>
    <scope>NUCLEOTIDE SEQUENCE [LARGE SCALE GENOMIC DNA]</scope>
    <source>
        <strain evidence="8 9">C-169</strain>
    </source>
</reference>
<dbReference type="PROSITE" id="PS50297">
    <property type="entry name" value="ANK_REP_REGION"/>
    <property type="match status" value="1"/>
</dbReference>
<feature type="transmembrane region" description="Helical" evidence="7">
    <location>
        <begin position="380"/>
        <end position="403"/>
    </location>
</feature>
<sequence>MLLSNALTPQLEQLWKEGSSQQKLIIKLCEAIVEGDAAAMKELLASDEVLATVRSSNFDLLSGKGILHCAAREGHLNIIEMLLEAGAPINAQDGHGLTTLQMWLFYAVSLPLTVVGVVYTLRYVPSRGTSWLVKGQHLDLLRQWWRISYWYGFIAQFTFLPFHQEYVDSGAFTVCGRLGTALKNNLIFYAVLMAVGAFGLVLLLITGELAPANVLGFCIAASNAFGLIAGIFLMGYGLVAVPRDLEKTAALVQKVSATFGRRDSLRQYMDRIEAMISKSGEASALGAGDVEDGADLDYFDLEDLAKLRRHVRRAIEDTQREREIYHDIVLQYFEVSDVLSNRLKRGQPFVSTTRQHQLPKVLGHIEWWWRCVLRGWLYRLLALVFAALSVAIVIAEATISPYVPNLSVFSRALHATSGNELATELLTFVSLAYPCLCAYYAIFKLGRFSFYLLVPGHTSAYSLLANAMLMSRFAPPLAFNFMAGIALPPSKSSGRDVTETVFYEEFGVLMMRQPLIGWDFTTYLPAALVPYMLMLVFNVFNRVASMFTRSDSIEFDDDFETKSGAAAKGLRLLQMELDNHNAGRPLGLTITVSGQCPFT</sequence>
<comment type="caution">
    <text evidence="8">The sequence shown here is derived from an EMBL/GenBank/DDBJ whole genome shotgun (WGS) entry which is preliminary data.</text>
</comment>
<dbReference type="eggNOG" id="KOG2296">
    <property type="taxonomic scope" value="Eukaryota"/>
</dbReference>
<accession>I0YK80</accession>
<keyword evidence="5 7" id="KW-0472">Membrane</keyword>
<protein>
    <submittedName>
        <fullName evidence="8">Uncharacterized protein</fullName>
    </submittedName>
</protein>
<comment type="similarity">
    <text evidence="2">Belongs to the LIMR family.</text>
</comment>
<dbReference type="Gene3D" id="1.25.40.20">
    <property type="entry name" value="Ankyrin repeat-containing domain"/>
    <property type="match status" value="1"/>
</dbReference>
<feature type="transmembrane region" description="Helical" evidence="7">
    <location>
        <begin position="520"/>
        <end position="540"/>
    </location>
</feature>
<comment type="subcellular location">
    <subcellularLocation>
        <location evidence="1">Membrane</location>
        <topology evidence="1">Multi-pass membrane protein</topology>
    </subcellularLocation>
</comment>
<name>I0YK80_COCSC</name>
<keyword evidence="4 7" id="KW-1133">Transmembrane helix</keyword>
<dbReference type="SMART" id="SM00248">
    <property type="entry name" value="ANK"/>
    <property type="match status" value="1"/>
</dbReference>
<feature type="repeat" description="ANK" evidence="6">
    <location>
        <begin position="62"/>
        <end position="94"/>
    </location>
</feature>
<evidence type="ECO:0000256" key="6">
    <source>
        <dbReference type="PROSITE-ProRule" id="PRU00023"/>
    </source>
</evidence>
<dbReference type="Pfam" id="PF00023">
    <property type="entry name" value="Ank"/>
    <property type="match status" value="1"/>
</dbReference>
<evidence type="ECO:0000256" key="4">
    <source>
        <dbReference type="ARBA" id="ARBA00022989"/>
    </source>
</evidence>
<dbReference type="OrthoDB" id="203099at2759"/>
<dbReference type="GeneID" id="17036728"/>
<evidence type="ECO:0000313" key="9">
    <source>
        <dbReference type="Proteomes" id="UP000007264"/>
    </source>
</evidence>
<dbReference type="GO" id="GO:0016020">
    <property type="term" value="C:membrane"/>
    <property type="evidence" value="ECO:0007669"/>
    <property type="project" value="UniProtKB-SubCell"/>
</dbReference>
<dbReference type="InterPro" id="IPR036770">
    <property type="entry name" value="Ankyrin_rpt-contain_sf"/>
</dbReference>
<dbReference type="PANTHER" id="PTHR21355">
    <property type="entry name" value="G-PROTEIN COUPLED RECEPTOR-ASSOCIATED PROTEIN LMBRD2"/>
    <property type="match status" value="1"/>
</dbReference>
<keyword evidence="6" id="KW-0040">ANK repeat</keyword>
<feature type="transmembrane region" description="Helical" evidence="7">
    <location>
        <begin position="103"/>
        <end position="124"/>
    </location>
</feature>
<dbReference type="KEGG" id="csl:COCSUDRAFT_45246"/>
<dbReference type="SUPFAM" id="SSF48403">
    <property type="entry name" value="Ankyrin repeat"/>
    <property type="match status" value="1"/>
</dbReference>
<organism evidence="8 9">
    <name type="scientific">Coccomyxa subellipsoidea (strain C-169)</name>
    <name type="common">Green microalga</name>
    <dbReference type="NCBI Taxonomy" id="574566"/>
    <lineage>
        <taxon>Eukaryota</taxon>
        <taxon>Viridiplantae</taxon>
        <taxon>Chlorophyta</taxon>
        <taxon>core chlorophytes</taxon>
        <taxon>Trebouxiophyceae</taxon>
        <taxon>Trebouxiophyceae incertae sedis</taxon>
        <taxon>Coccomyxaceae</taxon>
        <taxon>Coccomyxa</taxon>
        <taxon>Coccomyxa subellipsoidea</taxon>
    </lineage>
</organism>
<dbReference type="PROSITE" id="PS50088">
    <property type="entry name" value="ANK_REPEAT"/>
    <property type="match status" value="1"/>
</dbReference>
<evidence type="ECO:0000256" key="3">
    <source>
        <dbReference type="ARBA" id="ARBA00022692"/>
    </source>
</evidence>
<evidence type="ECO:0000256" key="2">
    <source>
        <dbReference type="ARBA" id="ARBA00010487"/>
    </source>
</evidence>
<proteinExistence type="inferred from homology"/>
<dbReference type="Pfam" id="PF04791">
    <property type="entry name" value="LMBR1"/>
    <property type="match status" value="1"/>
</dbReference>
<feature type="transmembrane region" description="Helical" evidence="7">
    <location>
        <begin position="212"/>
        <end position="239"/>
    </location>
</feature>
<dbReference type="InterPro" id="IPR006876">
    <property type="entry name" value="LMBR1-like_membr_prot"/>
</dbReference>
<evidence type="ECO:0000313" key="8">
    <source>
        <dbReference type="EMBL" id="EIE18799.1"/>
    </source>
</evidence>
<keyword evidence="3 7" id="KW-0812">Transmembrane</keyword>
<gene>
    <name evidence="8" type="ORF">COCSUDRAFT_45246</name>
</gene>
<dbReference type="EMBL" id="AGSI01000022">
    <property type="protein sequence ID" value="EIE18799.1"/>
    <property type="molecule type" value="Genomic_DNA"/>
</dbReference>
<dbReference type="PANTHER" id="PTHR21355:SF0">
    <property type="entry name" value="G-PROTEIN COUPLED RECEPTOR-ASSOCIATED PROTEIN LMBRD2"/>
    <property type="match status" value="1"/>
</dbReference>
<dbReference type="InterPro" id="IPR002110">
    <property type="entry name" value="Ankyrin_rpt"/>
</dbReference>
<dbReference type="Proteomes" id="UP000007264">
    <property type="component" value="Unassembled WGS sequence"/>
</dbReference>
<dbReference type="AlphaFoldDB" id="I0YK80"/>
<evidence type="ECO:0000256" key="5">
    <source>
        <dbReference type="ARBA" id="ARBA00023136"/>
    </source>
</evidence>
<dbReference type="RefSeq" id="XP_005643343.1">
    <property type="nucleotide sequence ID" value="XM_005643286.1"/>
</dbReference>
<keyword evidence="9" id="KW-1185">Reference proteome</keyword>
<dbReference type="InterPro" id="IPR051584">
    <property type="entry name" value="GPCR-associated_LMBR1"/>
</dbReference>
<feature type="transmembrane region" description="Helical" evidence="7">
    <location>
        <begin position="450"/>
        <end position="469"/>
    </location>
</feature>
<feature type="transmembrane region" description="Helical" evidence="7">
    <location>
        <begin position="423"/>
        <end position="443"/>
    </location>
</feature>